<sequence length="62" mass="6441">VPKTAPTNFDDLVQEITPTFSDDSGSVPILSGVVVPPDPSIDLPVALHIGSIIPSKMATSKQ</sequence>
<proteinExistence type="predicted"/>
<dbReference type="EMBL" id="ASHM01029341">
    <property type="protein sequence ID" value="PNX75632.1"/>
    <property type="molecule type" value="Genomic_DNA"/>
</dbReference>
<reference evidence="1 2" key="1">
    <citation type="journal article" date="2014" name="Am. J. Bot.">
        <title>Genome assembly and annotation for red clover (Trifolium pratense; Fabaceae).</title>
        <authorList>
            <person name="Istvanek J."/>
            <person name="Jaros M."/>
            <person name="Krenek A."/>
            <person name="Repkova J."/>
        </authorList>
    </citation>
    <scope>NUCLEOTIDE SEQUENCE [LARGE SCALE GENOMIC DNA]</scope>
    <source>
        <strain evidence="2">cv. Tatra</strain>
        <tissue evidence="1">Young leaves</tissue>
    </source>
</reference>
<name>A0A2K3LAR3_TRIPR</name>
<comment type="caution">
    <text evidence="1">The sequence shown here is derived from an EMBL/GenBank/DDBJ whole genome shotgun (WGS) entry which is preliminary data.</text>
</comment>
<feature type="non-terminal residue" evidence="1">
    <location>
        <position position="1"/>
    </location>
</feature>
<dbReference type="AlphaFoldDB" id="A0A2K3LAR3"/>
<accession>A0A2K3LAR3</accession>
<organism evidence="1 2">
    <name type="scientific">Trifolium pratense</name>
    <name type="common">Red clover</name>
    <dbReference type="NCBI Taxonomy" id="57577"/>
    <lineage>
        <taxon>Eukaryota</taxon>
        <taxon>Viridiplantae</taxon>
        <taxon>Streptophyta</taxon>
        <taxon>Embryophyta</taxon>
        <taxon>Tracheophyta</taxon>
        <taxon>Spermatophyta</taxon>
        <taxon>Magnoliopsida</taxon>
        <taxon>eudicotyledons</taxon>
        <taxon>Gunneridae</taxon>
        <taxon>Pentapetalae</taxon>
        <taxon>rosids</taxon>
        <taxon>fabids</taxon>
        <taxon>Fabales</taxon>
        <taxon>Fabaceae</taxon>
        <taxon>Papilionoideae</taxon>
        <taxon>50 kb inversion clade</taxon>
        <taxon>NPAAA clade</taxon>
        <taxon>Hologalegina</taxon>
        <taxon>IRL clade</taxon>
        <taxon>Trifolieae</taxon>
        <taxon>Trifolium</taxon>
    </lineage>
</organism>
<dbReference type="Proteomes" id="UP000236291">
    <property type="component" value="Unassembled WGS sequence"/>
</dbReference>
<gene>
    <name evidence="1" type="ORF">L195_g031571</name>
</gene>
<protein>
    <submittedName>
        <fullName evidence="1">Uncharacterized protein</fullName>
    </submittedName>
</protein>
<reference evidence="1 2" key="2">
    <citation type="journal article" date="2017" name="Front. Plant Sci.">
        <title>Gene Classification and Mining of Molecular Markers Useful in Red Clover (Trifolium pratense) Breeding.</title>
        <authorList>
            <person name="Istvanek J."/>
            <person name="Dluhosova J."/>
            <person name="Dluhos P."/>
            <person name="Patkova L."/>
            <person name="Nedelnik J."/>
            <person name="Repkova J."/>
        </authorList>
    </citation>
    <scope>NUCLEOTIDE SEQUENCE [LARGE SCALE GENOMIC DNA]</scope>
    <source>
        <strain evidence="2">cv. Tatra</strain>
        <tissue evidence="1">Young leaves</tissue>
    </source>
</reference>
<evidence type="ECO:0000313" key="1">
    <source>
        <dbReference type="EMBL" id="PNX75632.1"/>
    </source>
</evidence>
<evidence type="ECO:0000313" key="2">
    <source>
        <dbReference type="Proteomes" id="UP000236291"/>
    </source>
</evidence>